<gene>
    <name evidence="13" type="ORF">D0T12_09240</name>
</gene>
<feature type="transmembrane region" description="Helical" evidence="11">
    <location>
        <begin position="306"/>
        <end position="326"/>
    </location>
</feature>
<protein>
    <submittedName>
        <fullName evidence="13">Arsenic transporter</fullName>
    </submittedName>
</protein>
<evidence type="ECO:0000256" key="1">
    <source>
        <dbReference type="ARBA" id="ARBA00004651"/>
    </source>
</evidence>
<evidence type="ECO:0000256" key="4">
    <source>
        <dbReference type="ARBA" id="ARBA00022448"/>
    </source>
</evidence>
<comment type="similarity">
    <text evidence="3">Belongs to the CitM (TC 2.A.11) transporter family.</text>
</comment>
<sequence length="446" mass="46926">MPSVSPAGPPNTARNAALPQPHTPQPADALHGAYGIIARVSPRIEFARRAARALGVLDWVRIGVLVVGVVFVATGLLPADTARSSVERVAPLLLFLFSVIILAELTKEAGVFDAIAQRMARAGRGNYVALFLLCVAFASATTIFLNLDTTAVLLTPVMLALAARAHIATLPLAMTTVWLANTASLLLPVSNLTNLLAADRVALQTRAFAARMWAPQLAVLAVTMALLWVFYWRRRMRGADSYDPPEPAPVKDRVLFSATGLACLVFIGAILGGVHTGIQLGVAATVAAAVAVAAFVVRDRSALRPALIPWQLMVFVTGLFLVVPTLERFGLDDAMRALIGGDDGAAGAFRAAFSGAGLSNVLNNLPAYVAGESAVPASNKDQLLSLLIGANVGPVITPWGSLATLLWFEWCRRWDVRVPIRKFVLTGTVLAVAGCAAAVPALLLAG</sequence>
<evidence type="ECO:0000313" key="14">
    <source>
        <dbReference type="Proteomes" id="UP000262882"/>
    </source>
</evidence>
<evidence type="ECO:0000256" key="7">
    <source>
        <dbReference type="ARBA" id="ARBA00022849"/>
    </source>
</evidence>
<dbReference type="Proteomes" id="UP000262882">
    <property type="component" value="Unassembled WGS sequence"/>
</dbReference>
<evidence type="ECO:0000256" key="3">
    <source>
        <dbReference type="ARBA" id="ARBA00009843"/>
    </source>
</evidence>
<evidence type="ECO:0000259" key="12">
    <source>
        <dbReference type="Pfam" id="PF03600"/>
    </source>
</evidence>
<dbReference type="InterPro" id="IPR000802">
    <property type="entry name" value="Arsenical_pump_ArsB"/>
</dbReference>
<dbReference type="PRINTS" id="PR00758">
    <property type="entry name" value="ARSENICPUMP"/>
</dbReference>
<dbReference type="GO" id="GO:0015105">
    <property type="term" value="F:arsenite transmembrane transporter activity"/>
    <property type="evidence" value="ECO:0007669"/>
    <property type="project" value="InterPro"/>
</dbReference>
<dbReference type="AlphaFoldDB" id="A0A372GIM8"/>
<evidence type="ECO:0000256" key="2">
    <source>
        <dbReference type="ARBA" id="ARBA00006433"/>
    </source>
</evidence>
<keyword evidence="7" id="KW-0059">Arsenical resistance</keyword>
<dbReference type="Pfam" id="PF03600">
    <property type="entry name" value="CitMHS"/>
    <property type="match status" value="1"/>
</dbReference>
<evidence type="ECO:0000256" key="6">
    <source>
        <dbReference type="ARBA" id="ARBA00022692"/>
    </source>
</evidence>
<dbReference type="PANTHER" id="PTHR43302">
    <property type="entry name" value="TRANSPORTER ARSB-RELATED"/>
    <property type="match status" value="1"/>
</dbReference>
<feature type="transmembrane region" description="Helical" evidence="11">
    <location>
        <begin position="56"/>
        <end position="77"/>
    </location>
</feature>
<keyword evidence="8 11" id="KW-1133">Transmembrane helix</keyword>
<evidence type="ECO:0000313" key="13">
    <source>
        <dbReference type="EMBL" id="RFS85234.1"/>
    </source>
</evidence>
<evidence type="ECO:0000256" key="8">
    <source>
        <dbReference type="ARBA" id="ARBA00022989"/>
    </source>
</evidence>
<keyword evidence="5" id="KW-1003">Cell membrane</keyword>
<evidence type="ECO:0000256" key="9">
    <source>
        <dbReference type="ARBA" id="ARBA00023136"/>
    </source>
</evidence>
<feature type="transmembrane region" description="Helical" evidence="11">
    <location>
        <begin position="383"/>
        <end position="411"/>
    </location>
</feature>
<keyword evidence="14" id="KW-1185">Reference proteome</keyword>
<keyword evidence="9 11" id="KW-0472">Membrane</keyword>
<keyword evidence="6 11" id="KW-0812">Transmembrane</keyword>
<keyword evidence="4" id="KW-0813">Transport</keyword>
<feature type="transmembrane region" description="Helical" evidence="11">
    <location>
        <begin position="278"/>
        <end position="297"/>
    </location>
</feature>
<reference evidence="13 14" key="1">
    <citation type="submission" date="2018-08" db="EMBL/GenBank/DDBJ databases">
        <title>Actinomadura spongicola sp. nov., isolated from marine sponge Leucetta chagosensis.</title>
        <authorList>
            <person name="Li L."/>
            <person name="Lin H.W."/>
        </authorList>
    </citation>
    <scope>NUCLEOTIDE SEQUENCE [LARGE SCALE GENOMIC DNA]</scope>
    <source>
        <strain evidence="13 14">LHW52907</strain>
    </source>
</reference>
<dbReference type="GO" id="GO:0046685">
    <property type="term" value="P:response to arsenic-containing substance"/>
    <property type="evidence" value="ECO:0007669"/>
    <property type="project" value="UniProtKB-KW"/>
</dbReference>
<comment type="similarity">
    <text evidence="2">Belongs to the ArsB family.</text>
</comment>
<dbReference type="EMBL" id="QVNQ01000003">
    <property type="protein sequence ID" value="RFS85234.1"/>
    <property type="molecule type" value="Genomic_DNA"/>
</dbReference>
<feature type="transmembrane region" description="Helical" evidence="11">
    <location>
        <begin position="423"/>
        <end position="445"/>
    </location>
</feature>
<feature type="transmembrane region" description="Helical" evidence="11">
    <location>
        <begin position="89"/>
        <end position="106"/>
    </location>
</feature>
<feature type="region of interest" description="Disordered" evidence="10">
    <location>
        <begin position="1"/>
        <end position="24"/>
    </location>
</feature>
<feature type="transmembrane region" description="Helical" evidence="11">
    <location>
        <begin position="253"/>
        <end position="272"/>
    </location>
</feature>
<dbReference type="GO" id="GO:0005886">
    <property type="term" value="C:plasma membrane"/>
    <property type="evidence" value="ECO:0007669"/>
    <property type="project" value="UniProtKB-SubCell"/>
</dbReference>
<name>A0A372GIM8_9ACTN</name>
<evidence type="ECO:0000256" key="10">
    <source>
        <dbReference type="SAM" id="MobiDB-lite"/>
    </source>
</evidence>
<evidence type="ECO:0000256" key="5">
    <source>
        <dbReference type="ARBA" id="ARBA00022475"/>
    </source>
</evidence>
<dbReference type="PANTHER" id="PTHR43302:SF5">
    <property type="entry name" value="TRANSPORTER ARSB-RELATED"/>
    <property type="match status" value="1"/>
</dbReference>
<feature type="domain" description="Citrate transporter-like" evidence="12">
    <location>
        <begin position="63"/>
        <end position="370"/>
    </location>
</feature>
<evidence type="ECO:0000256" key="11">
    <source>
        <dbReference type="SAM" id="Phobius"/>
    </source>
</evidence>
<accession>A0A372GIM8</accession>
<dbReference type="InterPro" id="IPR004680">
    <property type="entry name" value="Cit_transptr-like_dom"/>
</dbReference>
<proteinExistence type="inferred from homology"/>
<comment type="caution">
    <text evidence="13">The sequence shown here is derived from an EMBL/GenBank/DDBJ whole genome shotgun (WGS) entry which is preliminary data.</text>
</comment>
<feature type="transmembrane region" description="Helical" evidence="11">
    <location>
        <begin position="127"/>
        <end position="145"/>
    </location>
</feature>
<comment type="subcellular location">
    <subcellularLocation>
        <location evidence="1">Cell membrane</location>
        <topology evidence="1">Multi-pass membrane protein</topology>
    </subcellularLocation>
</comment>
<feature type="transmembrane region" description="Helical" evidence="11">
    <location>
        <begin position="177"/>
        <end position="198"/>
    </location>
</feature>
<organism evidence="13 14">
    <name type="scientific">Actinomadura spongiicola</name>
    <dbReference type="NCBI Taxonomy" id="2303421"/>
    <lineage>
        <taxon>Bacteria</taxon>
        <taxon>Bacillati</taxon>
        <taxon>Actinomycetota</taxon>
        <taxon>Actinomycetes</taxon>
        <taxon>Streptosporangiales</taxon>
        <taxon>Thermomonosporaceae</taxon>
        <taxon>Actinomadura</taxon>
    </lineage>
</organism>
<feature type="transmembrane region" description="Helical" evidence="11">
    <location>
        <begin position="213"/>
        <end position="232"/>
    </location>
</feature>
<dbReference type="OrthoDB" id="9774335at2"/>